<feature type="coiled-coil region" evidence="1">
    <location>
        <begin position="36"/>
        <end position="155"/>
    </location>
</feature>
<dbReference type="OrthoDB" id="7631731at2759"/>
<organism evidence="2 3">
    <name type="scientific">Ooceraea biroi</name>
    <name type="common">Clonal raider ant</name>
    <name type="synonym">Cerapachys biroi</name>
    <dbReference type="NCBI Taxonomy" id="2015173"/>
    <lineage>
        <taxon>Eukaryota</taxon>
        <taxon>Metazoa</taxon>
        <taxon>Ecdysozoa</taxon>
        <taxon>Arthropoda</taxon>
        <taxon>Hexapoda</taxon>
        <taxon>Insecta</taxon>
        <taxon>Pterygota</taxon>
        <taxon>Neoptera</taxon>
        <taxon>Endopterygota</taxon>
        <taxon>Hymenoptera</taxon>
        <taxon>Apocrita</taxon>
        <taxon>Aculeata</taxon>
        <taxon>Formicoidea</taxon>
        <taxon>Formicidae</taxon>
        <taxon>Dorylinae</taxon>
        <taxon>Ooceraea</taxon>
    </lineage>
</organism>
<reference evidence="2 3" key="1">
    <citation type="journal article" date="2014" name="Curr. Biol.">
        <title>The genome of the clonal raider ant Cerapachys biroi.</title>
        <authorList>
            <person name="Oxley P.R."/>
            <person name="Ji L."/>
            <person name="Fetter-Pruneda I."/>
            <person name="McKenzie S.K."/>
            <person name="Li C."/>
            <person name="Hu H."/>
            <person name="Zhang G."/>
            <person name="Kronauer D.J."/>
        </authorList>
    </citation>
    <scope>NUCLEOTIDE SEQUENCE [LARGE SCALE GENOMIC DNA]</scope>
</reference>
<dbReference type="Proteomes" id="UP000053097">
    <property type="component" value="Unassembled WGS sequence"/>
</dbReference>
<keyword evidence="3" id="KW-1185">Reference proteome</keyword>
<accession>A0A026WXR2</accession>
<gene>
    <name evidence="2" type="ORF">X777_16137</name>
</gene>
<evidence type="ECO:0000313" key="3">
    <source>
        <dbReference type="Proteomes" id="UP000053097"/>
    </source>
</evidence>
<sequence length="243" mass="28145">MTNAYYDGCLPVIAIDVAIEEKTRVAKMAVATLHKLQDAMQRMKEWQEDSVKLKSSIWRMRMALQADDNLDDQRADPLIAHQRVQISQLRRTNDDLENQVTSLKRTLSKAEGDAAPVREMGNQLARIKQEFAHERERLNDEILSLRTRLRETEDQTSMTLEHHLRDKLDFARGDRSIEVVLANAIGRTVETVVGLSEELVFVSEDLCRFRTKNRRLRLKLDRLRAMLRTRCGDGGTEYRKRIG</sequence>
<protein>
    <submittedName>
        <fullName evidence="2">Uncharacterized protein</fullName>
    </submittedName>
</protein>
<dbReference type="EMBL" id="KK107087">
    <property type="protein sequence ID" value="EZA59934.1"/>
    <property type="molecule type" value="Genomic_DNA"/>
</dbReference>
<dbReference type="AlphaFoldDB" id="A0A026WXR2"/>
<name>A0A026WXR2_OOCBI</name>
<proteinExistence type="predicted"/>
<keyword evidence="1" id="KW-0175">Coiled coil</keyword>
<feature type="non-terminal residue" evidence="2">
    <location>
        <position position="243"/>
    </location>
</feature>
<evidence type="ECO:0000256" key="1">
    <source>
        <dbReference type="SAM" id="Coils"/>
    </source>
</evidence>
<evidence type="ECO:0000313" key="2">
    <source>
        <dbReference type="EMBL" id="EZA59934.1"/>
    </source>
</evidence>